<accession>A0AAD1XAZ2</accession>
<evidence type="ECO:0000313" key="2">
    <source>
        <dbReference type="Proteomes" id="UP001295684"/>
    </source>
</evidence>
<dbReference type="AlphaFoldDB" id="A0AAD1XAZ2"/>
<proteinExistence type="predicted"/>
<keyword evidence="2" id="KW-1185">Reference proteome</keyword>
<comment type="caution">
    <text evidence="1">The sequence shown here is derived from an EMBL/GenBank/DDBJ whole genome shotgun (WGS) entry which is preliminary data.</text>
</comment>
<dbReference type="Proteomes" id="UP001295684">
    <property type="component" value="Unassembled WGS sequence"/>
</dbReference>
<reference evidence="1" key="1">
    <citation type="submission" date="2023-07" db="EMBL/GenBank/DDBJ databases">
        <authorList>
            <consortium name="AG Swart"/>
            <person name="Singh M."/>
            <person name="Singh A."/>
            <person name="Seah K."/>
            <person name="Emmerich C."/>
        </authorList>
    </citation>
    <scope>NUCLEOTIDE SEQUENCE</scope>
    <source>
        <strain evidence="1">DP1</strain>
    </source>
</reference>
<sequence>MALEESLELSLRYRRRSCRMIGNIAFSHGSSKVKYLIMDILVAINVCKMTELDFFGKIFDLTEVLCSRKDEYFVADSVFSLSSHFSPGCYCKSQFSYTKIESFKKTSKRMNQLHIYDKNCYFTLCENSGLTFHIEFDKEMIQKLNRVFEKRNHEMIFKALDKLLNDLSKEMKASKQAASLAAC</sequence>
<name>A0AAD1XAZ2_EUPCR</name>
<protein>
    <submittedName>
        <fullName evidence="1">Uncharacterized protein</fullName>
    </submittedName>
</protein>
<organism evidence="1 2">
    <name type="scientific">Euplotes crassus</name>
    <dbReference type="NCBI Taxonomy" id="5936"/>
    <lineage>
        <taxon>Eukaryota</taxon>
        <taxon>Sar</taxon>
        <taxon>Alveolata</taxon>
        <taxon>Ciliophora</taxon>
        <taxon>Intramacronucleata</taxon>
        <taxon>Spirotrichea</taxon>
        <taxon>Hypotrichia</taxon>
        <taxon>Euplotida</taxon>
        <taxon>Euplotidae</taxon>
        <taxon>Moneuplotes</taxon>
    </lineage>
</organism>
<dbReference type="EMBL" id="CAMPGE010010834">
    <property type="protein sequence ID" value="CAI2369684.1"/>
    <property type="molecule type" value="Genomic_DNA"/>
</dbReference>
<evidence type="ECO:0000313" key="1">
    <source>
        <dbReference type="EMBL" id="CAI2369684.1"/>
    </source>
</evidence>
<gene>
    <name evidence="1" type="ORF">ECRASSUSDP1_LOCUS10987</name>
</gene>